<organism evidence="2 3">
    <name type="scientific">Erythroxylum novogranatense</name>
    <dbReference type="NCBI Taxonomy" id="1862640"/>
    <lineage>
        <taxon>Eukaryota</taxon>
        <taxon>Viridiplantae</taxon>
        <taxon>Streptophyta</taxon>
        <taxon>Embryophyta</taxon>
        <taxon>Tracheophyta</taxon>
        <taxon>Spermatophyta</taxon>
        <taxon>Magnoliopsida</taxon>
        <taxon>eudicotyledons</taxon>
        <taxon>Gunneridae</taxon>
        <taxon>Pentapetalae</taxon>
        <taxon>rosids</taxon>
        <taxon>fabids</taxon>
        <taxon>Malpighiales</taxon>
        <taxon>Erythroxylaceae</taxon>
        <taxon>Erythroxylum</taxon>
    </lineage>
</organism>
<dbReference type="AlphaFoldDB" id="A0AAV8TK71"/>
<dbReference type="Proteomes" id="UP001159364">
    <property type="component" value="Linkage Group LG04"/>
</dbReference>
<accession>A0AAV8TK71</accession>
<feature type="compositionally biased region" description="Polar residues" evidence="1">
    <location>
        <begin position="62"/>
        <end position="77"/>
    </location>
</feature>
<feature type="region of interest" description="Disordered" evidence="1">
    <location>
        <begin position="39"/>
        <end position="77"/>
    </location>
</feature>
<evidence type="ECO:0000313" key="3">
    <source>
        <dbReference type="Proteomes" id="UP001159364"/>
    </source>
</evidence>
<name>A0AAV8TK71_9ROSI</name>
<dbReference type="EMBL" id="JAIWQS010000004">
    <property type="protein sequence ID" value="KAJ8766816.1"/>
    <property type="molecule type" value="Genomic_DNA"/>
</dbReference>
<evidence type="ECO:0000313" key="2">
    <source>
        <dbReference type="EMBL" id="KAJ8766816.1"/>
    </source>
</evidence>
<comment type="caution">
    <text evidence="2">The sequence shown here is derived from an EMBL/GenBank/DDBJ whole genome shotgun (WGS) entry which is preliminary data.</text>
</comment>
<gene>
    <name evidence="2" type="ORF">K2173_008370</name>
</gene>
<proteinExistence type="predicted"/>
<keyword evidence="3" id="KW-1185">Reference proteome</keyword>
<protein>
    <submittedName>
        <fullName evidence="2">Uncharacterized protein</fullName>
    </submittedName>
</protein>
<sequence>MSRLFIDEYDFETSKIRGRDDDESWKDLVTNSTAFSDTIASTKPLKPPPRLQYTNEFDHSKSGGQSPAMSSPRTPTSALKNLFSRKNLWNDDYDPFMVALENVKEDKRTGKWHQYSRVRPLPSSCIRPNMDSNDFPGHNYHGNHHSDPLHKRIGPCISLRYLRNDVR</sequence>
<evidence type="ECO:0000256" key="1">
    <source>
        <dbReference type="SAM" id="MobiDB-lite"/>
    </source>
</evidence>
<reference evidence="2 3" key="1">
    <citation type="submission" date="2021-09" db="EMBL/GenBank/DDBJ databases">
        <title>Genomic insights and catalytic innovation underlie evolution of tropane alkaloids biosynthesis.</title>
        <authorList>
            <person name="Wang Y.-J."/>
            <person name="Tian T."/>
            <person name="Huang J.-P."/>
            <person name="Huang S.-X."/>
        </authorList>
    </citation>
    <scope>NUCLEOTIDE SEQUENCE [LARGE SCALE GENOMIC DNA]</scope>
    <source>
        <strain evidence="2">KIB-2018</strain>
        <tissue evidence="2">Leaf</tissue>
    </source>
</reference>